<accession>V4A941</accession>
<organism evidence="4 5">
    <name type="scientific">Lottia gigantea</name>
    <name type="common">Giant owl limpet</name>
    <dbReference type="NCBI Taxonomy" id="225164"/>
    <lineage>
        <taxon>Eukaryota</taxon>
        <taxon>Metazoa</taxon>
        <taxon>Spiralia</taxon>
        <taxon>Lophotrochozoa</taxon>
        <taxon>Mollusca</taxon>
        <taxon>Gastropoda</taxon>
        <taxon>Patellogastropoda</taxon>
        <taxon>Lottioidea</taxon>
        <taxon>Lottiidae</taxon>
        <taxon>Lottia</taxon>
    </lineage>
</organism>
<dbReference type="InterPro" id="IPR011990">
    <property type="entry name" value="TPR-like_helical_dom_sf"/>
</dbReference>
<evidence type="ECO:0000313" key="4">
    <source>
        <dbReference type="EMBL" id="ESO91575.1"/>
    </source>
</evidence>
<keyword evidence="3" id="KW-0732">Signal</keyword>
<proteinExistence type="predicted"/>
<dbReference type="GO" id="GO:0005737">
    <property type="term" value="C:cytoplasm"/>
    <property type="evidence" value="ECO:0007669"/>
    <property type="project" value="TreeGrafter"/>
</dbReference>
<evidence type="ECO:0000256" key="2">
    <source>
        <dbReference type="SAM" id="MobiDB-lite"/>
    </source>
</evidence>
<dbReference type="CTD" id="20239377"/>
<gene>
    <name evidence="4" type="ORF">LOTGIDRAFT_163300</name>
</gene>
<dbReference type="InterPro" id="IPR019734">
    <property type="entry name" value="TPR_rpt"/>
</dbReference>
<feature type="repeat" description="TPR" evidence="1">
    <location>
        <begin position="287"/>
        <end position="320"/>
    </location>
</feature>
<dbReference type="Proteomes" id="UP000030746">
    <property type="component" value="Unassembled WGS sequence"/>
</dbReference>
<sequence>MASSVVVIVLLHFLFEQCLLTRGSMHWVVTEDGRIQSQADSVYNLRRPYDLVAFMHQEDRATVLNHLKKELLNRKGEIDKSEDRDTTGLEQKFYKSDYDCLQAGTPLPEIDLYISTILPIEHKHISDELSIEIQKAAQSSDNKIGTIPPEPDCTKVLQLDFTPHGFEHLEGVQERMNLTGSAELGLTHAIPFIPDKTEIPDFGHVIAKELKKNSTSWVLYNMAAFYWRVKGDPWMTVECLRRALHFSPRENKDIALISLGNILHRARYSNEAAIVVHSALELSKELNVNHFTLGNIYAVLGEYNKSIICYENTLRIQPDFEAATIRKHAVLCHQKLEAALEAQHRSLQKTLRDLKDYQKKHDLWHIQNDRMSVEQVSQEEKVSQNIAFEFNKAKQTSTKDIGEYCNMVEREGKQVLLCTWNRQAPTLEMLDQFALEEQKKESERNRLKLNKYEKKAIDYNLPVRAPLYVKHDRQAVPRFNELELDNTWPEKEECDSHLLTSPDPFNLSTVYLSPENKGFEVKALLTEAQNLKDGAEHPLPWYPPICVTLLTINEYDEKTYDNLKSVGHPGRTKVPLKMYDPSMRKTLLSHVNGGTVTEEEVGQRILSAIKQEVGARWVLFNLAGLYWRIVGNNYHGIECIRRSLALAPDEYADVPLVNMANILYKWGRYDDAIVLMKDALKINDAEPDSNFLMANLLWVTKNYSGAISHYRTVLDIIPEHQEAFDSLRAIKCLQKFLIKEQSVAPIEVPSQPVGNSCQQKGVANKNQQTESRVICKTENGEEKCIIETRMRGKSGECNGHCTQTCTITPIKVESSCGGPDLAVDTSNPVQCHQKGSQCGEAGEELLFTNDFTNKLDEVSDHYEKKGICNGEDCNTLRVQCLIPMKTHSGLVAHVITPPKLFVRPLSLHSTQCMTEQKKPHIKLEFIDGVLHQKLIFVQDANDIHVEDNECIIFNDGIKSPGCDQAQYRSYSEELARSNINVEFRYVGDESPVEKDKKNHCSKTPNSPGVPSDEIPYSDISDGILQSLNGDVEPSEVVGHRIALTLQQNPKSWVAASAAGLYWRVEGDFTKALDCYRLSLSYAPLEMADLMLLGYANILVQGGYYSNAIMVEDLALDIQSTLPIHYFTLGNIYAALGKWRTAVSFYEATRFYQEDFKPAVDRLRAIHCENIA</sequence>
<dbReference type="SMART" id="SM00028">
    <property type="entry name" value="TPR"/>
    <property type="match status" value="7"/>
</dbReference>
<dbReference type="HOGENOM" id="CLU_008510_0_0_1"/>
<dbReference type="SUPFAM" id="SSF48452">
    <property type="entry name" value="TPR-like"/>
    <property type="match status" value="1"/>
</dbReference>
<dbReference type="EMBL" id="KB202237">
    <property type="protein sequence ID" value="ESO91575.1"/>
    <property type="molecule type" value="Genomic_DNA"/>
</dbReference>
<dbReference type="Gene3D" id="1.25.40.10">
    <property type="entry name" value="Tetratricopeptide repeat domain"/>
    <property type="match status" value="3"/>
</dbReference>
<dbReference type="AlphaFoldDB" id="V4A941"/>
<feature type="signal peptide" evidence="3">
    <location>
        <begin position="1"/>
        <end position="20"/>
    </location>
</feature>
<dbReference type="PROSITE" id="PS50005">
    <property type="entry name" value="TPR"/>
    <property type="match status" value="1"/>
</dbReference>
<dbReference type="OMA" id="PFRINTF"/>
<dbReference type="Pfam" id="PF13181">
    <property type="entry name" value="TPR_8"/>
    <property type="match status" value="1"/>
</dbReference>
<dbReference type="FunFam" id="1.25.40.10:FF:000061">
    <property type="entry name" value="Tetratricopeptide repeat domain 17"/>
    <property type="match status" value="1"/>
</dbReference>
<evidence type="ECO:0000313" key="5">
    <source>
        <dbReference type="Proteomes" id="UP000030746"/>
    </source>
</evidence>
<keyword evidence="5" id="KW-1185">Reference proteome</keyword>
<dbReference type="GO" id="GO:0030041">
    <property type="term" value="P:actin filament polymerization"/>
    <property type="evidence" value="ECO:0007669"/>
    <property type="project" value="TreeGrafter"/>
</dbReference>
<dbReference type="PANTHER" id="PTHR16091">
    <property type="entry name" value="TTC17 PROTEIN"/>
    <property type="match status" value="1"/>
</dbReference>
<dbReference type="PANTHER" id="PTHR16091:SF1">
    <property type="entry name" value="TETRATRICOPEPTIDE REPEAT PROTEIN 17"/>
    <property type="match status" value="1"/>
</dbReference>
<dbReference type="KEGG" id="lgi:LOTGIDRAFT_163300"/>
<dbReference type="RefSeq" id="XP_009057644.1">
    <property type="nucleotide sequence ID" value="XM_009059396.1"/>
</dbReference>
<dbReference type="GeneID" id="20239377"/>
<dbReference type="OrthoDB" id="2115703at2759"/>
<feature type="chain" id="PRO_5004716958" description="Tetratricopeptide repeat protein 17" evidence="3">
    <location>
        <begin position="21"/>
        <end position="1171"/>
    </location>
</feature>
<evidence type="ECO:0008006" key="6">
    <source>
        <dbReference type="Google" id="ProtNLM"/>
    </source>
</evidence>
<name>V4A941_LOTGI</name>
<reference evidence="4 5" key="1">
    <citation type="journal article" date="2013" name="Nature">
        <title>Insights into bilaterian evolution from three spiralian genomes.</title>
        <authorList>
            <person name="Simakov O."/>
            <person name="Marletaz F."/>
            <person name="Cho S.J."/>
            <person name="Edsinger-Gonzales E."/>
            <person name="Havlak P."/>
            <person name="Hellsten U."/>
            <person name="Kuo D.H."/>
            <person name="Larsson T."/>
            <person name="Lv J."/>
            <person name="Arendt D."/>
            <person name="Savage R."/>
            <person name="Osoegawa K."/>
            <person name="de Jong P."/>
            <person name="Grimwood J."/>
            <person name="Chapman J.A."/>
            <person name="Shapiro H."/>
            <person name="Aerts A."/>
            <person name="Otillar R.P."/>
            <person name="Terry A.Y."/>
            <person name="Boore J.L."/>
            <person name="Grigoriev I.V."/>
            <person name="Lindberg D.R."/>
            <person name="Seaver E.C."/>
            <person name="Weisblat D.A."/>
            <person name="Putnam N.H."/>
            <person name="Rokhsar D.S."/>
        </authorList>
    </citation>
    <scope>NUCLEOTIDE SEQUENCE [LARGE SCALE GENOMIC DNA]</scope>
</reference>
<evidence type="ECO:0000256" key="1">
    <source>
        <dbReference type="PROSITE-ProRule" id="PRU00339"/>
    </source>
</evidence>
<keyword evidence="1" id="KW-0802">TPR repeat</keyword>
<dbReference type="GO" id="GO:0015629">
    <property type="term" value="C:actin cytoskeleton"/>
    <property type="evidence" value="ECO:0007669"/>
    <property type="project" value="TreeGrafter"/>
</dbReference>
<feature type="region of interest" description="Disordered" evidence="2">
    <location>
        <begin position="990"/>
        <end position="1013"/>
    </location>
</feature>
<protein>
    <recommendedName>
        <fullName evidence="6">Tetratricopeptide repeat protein 17</fullName>
    </recommendedName>
</protein>
<evidence type="ECO:0000256" key="3">
    <source>
        <dbReference type="SAM" id="SignalP"/>
    </source>
</evidence>
<dbReference type="InterPro" id="IPR052630">
    <property type="entry name" value="TTC17"/>
</dbReference>